<reference evidence="1 2" key="1">
    <citation type="submission" date="2021-06" db="EMBL/GenBank/DDBJ databases">
        <title>Caerostris darwini draft genome.</title>
        <authorList>
            <person name="Kono N."/>
            <person name="Arakawa K."/>
        </authorList>
    </citation>
    <scope>NUCLEOTIDE SEQUENCE [LARGE SCALE GENOMIC DNA]</scope>
</reference>
<gene>
    <name evidence="1" type="ORF">CDAR_540911</name>
</gene>
<dbReference type="EMBL" id="BPLQ01013133">
    <property type="protein sequence ID" value="GIY70095.1"/>
    <property type="molecule type" value="Genomic_DNA"/>
</dbReference>
<accession>A0AAV4VKX0</accession>
<protein>
    <submittedName>
        <fullName evidence="1">Uncharacterized protein</fullName>
    </submittedName>
</protein>
<dbReference type="Proteomes" id="UP001054837">
    <property type="component" value="Unassembled WGS sequence"/>
</dbReference>
<comment type="caution">
    <text evidence="1">The sequence shown here is derived from an EMBL/GenBank/DDBJ whole genome shotgun (WGS) entry which is preliminary data.</text>
</comment>
<sequence>MSISSGGRKSTPPCEEIAWVAKERNGPCLCMCGDSLARDVFLLTFPQFLFWSPWKKPSPLPWTSKKIWKSEGTVRQQGPVCSCWYQNYKRASNSGGLIFGELKSQALQARAFVVVANIPPSAG</sequence>
<organism evidence="1 2">
    <name type="scientific">Caerostris darwini</name>
    <dbReference type="NCBI Taxonomy" id="1538125"/>
    <lineage>
        <taxon>Eukaryota</taxon>
        <taxon>Metazoa</taxon>
        <taxon>Ecdysozoa</taxon>
        <taxon>Arthropoda</taxon>
        <taxon>Chelicerata</taxon>
        <taxon>Arachnida</taxon>
        <taxon>Araneae</taxon>
        <taxon>Araneomorphae</taxon>
        <taxon>Entelegynae</taxon>
        <taxon>Araneoidea</taxon>
        <taxon>Araneidae</taxon>
        <taxon>Caerostris</taxon>
    </lineage>
</organism>
<name>A0AAV4VKX0_9ARAC</name>
<evidence type="ECO:0000313" key="1">
    <source>
        <dbReference type="EMBL" id="GIY70095.1"/>
    </source>
</evidence>
<dbReference type="AlphaFoldDB" id="A0AAV4VKX0"/>
<proteinExistence type="predicted"/>
<keyword evidence="2" id="KW-1185">Reference proteome</keyword>
<evidence type="ECO:0000313" key="2">
    <source>
        <dbReference type="Proteomes" id="UP001054837"/>
    </source>
</evidence>